<evidence type="ECO:0000313" key="2">
    <source>
        <dbReference type="EMBL" id="MBO0653277.1"/>
    </source>
</evidence>
<proteinExistence type="predicted"/>
<sequence length="124" mass="13614">MYSYEPARTSYQNYIPGMRPPRDASSDGHPGSVTPIYDALCSEYRRSFRALPGDRAGEEELRFKDFDPRPGGYGGHTGQLPAGNSPYQGSSAYNAVWDSYYGGRRGSALPALPPGQRDGRTRGF</sequence>
<accession>A0A939JQ13</accession>
<feature type="region of interest" description="Disordered" evidence="1">
    <location>
        <begin position="59"/>
        <end position="86"/>
    </location>
</feature>
<evidence type="ECO:0000256" key="1">
    <source>
        <dbReference type="SAM" id="MobiDB-lite"/>
    </source>
</evidence>
<feature type="compositionally biased region" description="Basic and acidic residues" evidence="1">
    <location>
        <begin position="59"/>
        <end position="68"/>
    </location>
</feature>
<evidence type="ECO:0000313" key="3">
    <source>
        <dbReference type="Proteomes" id="UP000664781"/>
    </source>
</evidence>
<dbReference type="AlphaFoldDB" id="A0A939JQ13"/>
<protein>
    <submittedName>
        <fullName evidence="2">Uncharacterized protein</fullName>
    </submittedName>
</protein>
<reference evidence="2" key="1">
    <citation type="submission" date="2021-03" db="EMBL/GenBank/DDBJ databases">
        <title>Streptomyces strains.</title>
        <authorList>
            <person name="Lund M.B."/>
            <person name="Toerring T."/>
        </authorList>
    </citation>
    <scope>NUCLEOTIDE SEQUENCE</scope>
    <source>
        <strain evidence="2">JCM 4242</strain>
    </source>
</reference>
<gene>
    <name evidence="2" type="ORF">J1792_10890</name>
</gene>
<comment type="caution">
    <text evidence="2">The sequence shown here is derived from an EMBL/GenBank/DDBJ whole genome shotgun (WGS) entry which is preliminary data.</text>
</comment>
<dbReference type="EMBL" id="JAFMOF010000002">
    <property type="protein sequence ID" value="MBO0653277.1"/>
    <property type="molecule type" value="Genomic_DNA"/>
</dbReference>
<dbReference type="Proteomes" id="UP000664781">
    <property type="component" value="Unassembled WGS sequence"/>
</dbReference>
<keyword evidence="3" id="KW-1185">Reference proteome</keyword>
<organism evidence="2 3">
    <name type="scientific">Streptomyces triculaminicus</name>
    <dbReference type="NCBI Taxonomy" id="2816232"/>
    <lineage>
        <taxon>Bacteria</taxon>
        <taxon>Bacillati</taxon>
        <taxon>Actinomycetota</taxon>
        <taxon>Actinomycetes</taxon>
        <taxon>Kitasatosporales</taxon>
        <taxon>Streptomycetaceae</taxon>
        <taxon>Streptomyces</taxon>
    </lineage>
</organism>
<name>A0A939JQ13_9ACTN</name>